<dbReference type="PROSITE" id="PS51500">
    <property type="entry name" value="SIN"/>
    <property type="match status" value="1"/>
</dbReference>
<name>A0A917BAC3_HALAA</name>
<feature type="domain" description="Sin" evidence="1">
    <location>
        <begin position="2"/>
        <end position="40"/>
    </location>
</feature>
<evidence type="ECO:0000313" key="2">
    <source>
        <dbReference type="EMBL" id="GGF30985.1"/>
    </source>
</evidence>
<dbReference type="AlphaFoldDB" id="A0A917BAC3"/>
<proteinExistence type="predicted"/>
<dbReference type="Pfam" id="PF08671">
    <property type="entry name" value="SinI"/>
    <property type="match status" value="1"/>
</dbReference>
<protein>
    <recommendedName>
        <fullName evidence="1">Sin domain-containing protein</fullName>
    </recommendedName>
</protein>
<evidence type="ECO:0000259" key="1">
    <source>
        <dbReference type="PROSITE" id="PS51500"/>
    </source>
</evidence>
<dbReference type="EMBL" id="BMEL01000004">
    <property type="protein sequence ID" value="GGF30985.1"/>
    <property type="molecule type" value="Genomic_DNA"/>
</dbReference>
<comment type="caution">
    <text evidence="2">The sequence shown here is derived from an EMBL/GenBank/DDBJ whole genome shotgun (WGS) entry which is preliminary data.</text>
</comment>
<dbReference type="RefSeq" id="WP_229735395.1">
    <property type="nucleotide sequence ID" value="NZ_BMEL01000004.1"/>
</dbReference>
<reference evidence="2" key="2">
    <citation type="submission" date="2020-09" db="EMBL/GenBank/DDBJ databases">
        <authorList>
            <person name="Sun Q."/>
            <person name="Zhou Y."/>
        </authorList>
    </citation>
    <scope>NUCLEOTIDE SEQUENCE</scope>
    <source>
        <strain evidence="2">CGMCC 1.12153</strain>
    </source>
</reference>
<reference evidence="2" key="1">
    <citation type="journal article" date="2014" name="Int. J. Syst. Evol. Microbiol.">
        <title>Complete genome sequence of Corynebacterium casei LMG S-19264T (=DSM 44701T), isolated from a smear-ripened cheese.</title>
        <authorList>
            <consortium name="US DOE Joint Genome Institute (JGI-PGF)"/>
            <person name="Walter F."/>
            <person name="Albersmeier A."/>
            <person name="Kalinowski J."/>
            <person name="Ruckert C."/>
        </authorList>
    </citation>
    <scope>NUCLEOTIDE SEQUENCE</scope>
    <source>
        <strain evidence="2">CGMCC 1.12153</strain>
    </source>
</reference>
<evidence type="ECO:0000313" key="3">
    <source>
        <dbReference type="Proteomes" id="UP000660110"/>
    </source>
</evidence>
<sequence length="42" mass="4977">MMKAIPDVKTLDAEWVRLVKEARDMGLSIEEVREFIRKTSFH</sequence>
<gene>
    <name evidence="2" type="ORF">GCM10010954_32680</name>
</gene>
<dbReference type="InterPro" id="IPR010981">
    <property type="entry name" value="SinR/SinI_dimer_dom"/>
</dbReference>
<keyword evidence="3" id="KW-1185">Reference proteome</keyword>
<accession>A0A917BAC3</accession>
<dbReference type="InterPro" id="IPR036281">
    <property type="entry name" value="SinR/SinI_dimer_dom_sf"/>
</dbReference>
<organism evidence="2 3">
    <name type="scientific">Halobacillus andaensis</name>
    <dbReference type="NCBI Taxonomy" id="1176239"/>
    <lineage>
        <taxon>Bacteria</taxon>
        <taxon>Bacillati</taxon>
        <taxon>Bacillota</taxon>
        <taxon>Bacilli</taxon>
        <taxon>Bacillales</taxon>
        <taxon>Bacillaceae</taxon>
        <taxon>Halobacillus</taxon>
    </lineage>
</organism>
<dbReference type="GO" id="GO:0046983">
    <property type="term" value="F:protein dimerization activity"/>
    <property type="evidence" value="ECO:0007669"/>
    <property type="project" value="InterPro"/>
</dbReference>
<dbReference type="GO" id="GO:0006355">
    <property type="term" value="P:regulation of DNA-templated transcription"/>
    <property type="evidence" value="ECO:0007669"/>
    <property type="project" value="InterPro"/>
</dbReference>
<dbReference type="SUPFAM" id="SSF47406">
    <property type="entry name" value="SinR repressor dimerisation domain-like"/>
    <property type="match status" value="1"/>
</dbReference>
<dbReference type="Proteomes" id="UP000660110">
    <property type="component" value="Unassembled WGS sequence"/>
</dbReference>